<sequence length="513" mass="53900">MSHDAVALLADAPDRRALIDALAAAGRGLRVRLVADGALVELVDEGGRVVAAMQAAQKLALSAEAERLLADGIADDLPAQPYWVEARGADLPGADTAGVVGRFARRLAERLGGSVWEPAPGLDRRDPFLEGATGHPAVTALTEQAAVVVQDRPLVPLSPWIVDVLARHGRRGLRLQVVTPSTSRITHALHSFLMSPAARWVVQAPGGSYYDGFSGVRLRWDEREAFTVDGDARADGPPEAFRADDADRGCQLHVDLNVEHPADNGLVLGHSVELLAERLGGGPPAVWGTAEPLPQEWRRAVFTRTVRNRAPGQTWAAFSGPPEGAREDGVRTFAGTVRVSRTSSGVREAITFAVGYPEGAEPDLSVLPSLVGELTGRDVLRTMTVRRVGGRADLTYAPHWAGLPLPVGMALGQEAVAVIGTGRALGAPVRPLPFGPPLTPAFWYQVGTGVEHDSWVRFRGLMAHLHPDGDPGAPDREPGGDPGDAPGPERGPGHGDAPADSAPSPGDAPAAAP</sequence>
<dbReference type="EMBL" id="JAUUCC010000046">
    <property type="protein sequence ID" value="MEE2052426.1"/>
    <property type="molecule type" value="Genomic_DNA"/>
</dbReference>
<gene>
    <name evidence="2" type="ORF">Q8A49_18160</name>
</gene>
<organism evidence="2 3">
    <name type="scientific">Nocardiopsis tropica</name>
    <dbReference type="NCBI Taxonomy" id="109330"/>
    <lineage>
        <taxon>Bacteria</taxon>
        <taxon>Bacillati</taxon>
        <taxon>Actinomycetota</taxon>
        <taxon>Actinomycetes</taxon>
        <taxon>Streptosporangiales</taxon>
        <taxon>Nocardiopsidaceae</taxon>
        <taxon>Nocardiopsis</taxon>
    </lineage>
</organism>
<evidence type="ECO:0000256" key="1">
    <source>
        <dbReference type="SAM" id="MobiDB-lite"/>
    </source>
</evidence>
<feature type="compositionally biased region" description="Basic and acidic residues" evidence="1">
    <location>
        <begin position="466"/>
        <end position="479"/>
    </location>
</feature>
<dbReference type="Pfam" id="PF19674">
    <property type="entry name" value="DUF6177"/>
    <property type="match status" value="1"/>
</dbReference>
<evidence type="ECO:0000313" key="2">
    <source>
        <dbReference type="EMBL" id="MEE2052426.1"/>
    </source>
</evidence>
<name>A0ABU7KSZ8_9ACTN</name>
<proteinExistence type="predicted"/>
<evidence type="ECO:0000313" key="3">
    <source>
        <dbReference type="Proteomes" id="UP001348641"/>
    </source>
</evidence>
<reference evidence="2 3" key="1">
    <citation type="submission" date="2023-07" db="EMBL/GenBank/DDBJ databases">
        <authorList>
            <person name="Girao M."/>
            <person name="Carvalho M.F."/>
        </authorList>
    </citation>
    <scope>NUCLEOTIDE SEQUENCE [LARGE SCALE GENOMIC DNA]</scope>
    <source>
        <strain evidence="2 3">66/93</strain>
    </source>
</reference>
<comment type="caution">
    <text evidence="2">The sequence shown here is derived from an EMBL/GenBank/DDBJ whole genome shotgun (WGS) entry which is preliminary data.</text>
</comment>
<accession>A0ABU7KSZ8</accession>
<dbReference type="Proteomes" id="UP001348641">
    <property type="component" value="Unassembled WGS sequence"/>
</dbReference>
<dbReference type="InterPro" id="IPR046175">
    <property type="entry name" value="DUF6177"/>
</dbReference>
<protein>
    <submittedName>
        <fullName evidence="2">DUF6177 family protein</fullName>
    </submittedName>
</protein>
<dbReference type="RefSeq" id="WP_330159457.1">
    <property type="nucleotide sequence ID" value="NZ_BAAAJA010000021.1"/>
</dbReference>
<feature type="compositionally biased region" description="Low complexity" evidence="1">
    <location>
        <begin position="495"/>
        <end position="513"/>
    </location>
</feature>
<feature type="region of interest" description="Disordered" evidence="1">
    <location>
        <begin position="466"/>
        <end position="513"/>
    </location>
</feature>